<comment type="caution">
    <text evidence="1">The sequence shown here is derived from an EMBL/GenBank/DDBJ whole genome shotgun (WGS) entry which is preliminary data.</text>
</comment>
<dbReference type="RefSeq" id="WP_207978994.1">
    <property type="nucleotide sequence ID" value="NZ_JAGDEL010000009.1"/>
</dbReference>
<dbReference type="EMBL" id="JAGDEL010000009">
    <property type="protein sequence ID" value="MBO1512692.1"/>
    <property type="molecule type" value="Genomic_DNA"/>
</dbReference>
<accession>A0ABS3N330</accession>
<organism evidence="1 2">
    <name type="scientific">Metabacillus bambusae</name>
    <dbReference type="NCBI Taxonomy" id="2795218"/>
    <lineage>
        <taxon>Bacteria</taxon>
        <taxon>Bacillati</taxon>
        <taxon>Bacillota</taxon>
        <taxon>Bacilli</taxon>
        <taxon>Bacillales</taxon>
        <taxon>Bacillaceae</taxon>
        <taxon>Metabacillus</taxon>
    </lineage>
</organism>
<keyword evidence="2" id="KW-1185">Reference proteome</keyword>
<proteinExistence type="predicted"/>
<evidence type="ECO:0000313" key="2">
    <source>
        <dbReference type="Proteomes" id="UP000663981"/>
    </source>
</evidence>
<name>A0ABS3N330_9BACI</name>
<reference evidence="1 2" key="1">
    <citation type="submission" date="2021-03" db="EMBL/GenBank/DDBJ databases">
        <title>Whole genome sequence of Metabacillus bambusae BG109.</title>
        <authorList>
            <person name="Jeong J.W."/>
        </authorList>
    </citation>
    <scope>NUCLEOTIDE SEQUENCE [LARGE SCALE GENOMIC DNA]</scope>
    <source>
        <strain evidence="1 2">BG109</strain>
    </source>
</reference>
<protein>
    <submittedName>
        <fullName evidence="1">Uncharacterized protein</fullName>
    </submittedName>
</protein>
<sequence length="211" mass="24468">MDLRQVSGLLNHVGKLTTYQDNCIKEDVPPYENYYMLEKSGEKWEYGLFILERENNPYLRKIKEFNTEAEGAKYFLLDRLSSHYYSERVRPFIMDHTELDIGGPTFDEHKLVNAFSLIGIPSSLYVIDKSQINGRAIMLTQADDTNSIVSFIDSKGNTIQSTVPINNQRALLITFRKVFMLYLFEQEVNQLLEAENLNNVFSDKDINIFLS</sequence>
<dbReference type="Proteomes" id="UP000663981">
    <property type="component" value="Unassembled WGS sequence"/>
</dbReference>
<gene>
    <name evidence="1" type="ORF">I7822_13535</name>
</gene>
<evidence type="ECO:0000313" key="1">
    <source>
        <dbReference type="EMBL" id="MBO1512692.1"/>
    </source>
</evidence>